<protein>
    <recommendedName>
        <fullName evidence="2">CAAX prenyl protease 2/Lysostaphin resistance protein A-like domain-containing protein</fullName>
    </recommendedName>
</protein>
<feature type="transmembrane region" description="Helical" evidence="1">
    <location>
        <begin position="187"/>
        <end position="209"/>
    </location>
</feature>
<keyword evidence="4" id="KW-1185">Reference proteome</keyword>
<feature type="transmembrane region" description="Helical" evidence="1">
    <location>
        <begin position="32"/>
        <end position="61"/>
    </location>
</feature>
<dbReference type="Proteomes" id="UP000199092">
    <property type="component" value="Chromosome I"/>
</dbReference>
<organism evidence="3 4">
    <name type="scientific">Friedmanniella luteola</name>
    <dbReference type="NCBI Taxonomy" id="546871"/>
    <lineage>
        <taxon>Bacteria</taxon>
        <taxon>Bacillati</taxon>
        <taxon>Actinomycetota</taxon>
        <taxon>Actinomycetes</taxon>
        <taxon>Propionibacteriales</taxon>
        <taxon>Nocardioidaceae</taxon>
        <taxon>Friedmanniella</taxon>
    </lineage>
</organism>
<sequence length="313" mass="33271">MPSEAPTEVLPPDGAPYPLVLRGPGYVPGRSVLGVVFGLSLFVLLTGLVSQVVVLLGWALTAGDVVHADYARQALAFERPIGLLSANLGIAMLIPIACAILWLVHRVHPRWLLSVRPGLRGRYLLACLGIALLSLNGVLLLSQLAAPEPLSFAVQPGFWGFLVVILLTSPLQAAAEEIFFRGYLMQALGSLVAQPWFGVVVSSVVFALLHGTQNLPLFVDRLAFGLLAAVLVWRTGGLEAGIAAHVVNNVFAYLIAGLTTGIPALRAVRGIGWTDAAFDVGGFAVFAVLAYLAFRALRMRDVVDLRAGAQLVR</sequence>
<dbReference type="InterPro" id="IPR003675">
    <property type="entry name" value="Rce1/LyrA-like_dom"/>
</dbReference>
<evidence type="ECO:0000256" key="1">
    <source>
        <dbReference type="SAM" id="Phobius"/>
    </source>
</evidence>
<name>A0A1H1R235_9ACTN</name>
<dbReference type="PANTHER" id="PTHR36435">
    <property type="entry name" value="SLR1288 PROTEIN"/>
    <property type="match status" value="1"/>
</dbReference>
<keyword evidence="1" id="KW-0812">Transmembrane</keyword>
<feature type="transmembrane region" description="Helical" evidence="1">
    <location>
        <begin position="277"/>
        <end position="297"/>
    </location>
</feature>
<dbReference type="RefSeq" id="WP_091411565.1">
    <property type="nucleotide sequence ID" value="NZ_LT629749.1"/>
</dbReference>
<keyword evidence="1" id="KW-1133">Transmembrane helix</keyword>
<dbReference type="Pfam" id="PF02517">
    <property type="entry name" value="Rce1-like"/>
    <property type="match status" value="1"/>
</dbReference>
<dbReference type="OrthoDB" id="2680086at2"/>
<dbReference type="GO" id="GO:0004175">
    <property type="term" value="F:endopeptidase activity"/>
    <property type="evidence" value="ECO:0007669"/>
    <property type="project" value="UniProtKB-ARBA"/>
</dbReference>
<feature type="transmembrane region" description="Helical" evidence="1">
    <location>
        <begin position="158"/>
        <end position="175"/>
    </location>
</feature>
<evidence type="ECO:0000259" key="2">
    <source>
        <dbReference type="Pfam" id="PF02517"/>
    </source>
</evidence>
<proteinExistence type="predicted"/>
<feature type="transmembrane region" description="Helical" evidence="1">
    <location>
        <begin position="123"/>
        <end position="146"/>
    </location>
</feature>
<gene>
    <name evidence="3" type="ORF">SAMN04488543_1463</name>
</gene>
<accession>A0A1H1R235</accession>
<feature type="transmembrane region" description="Helical" evidence="1">
    <location>
        <begin position="81"/>
        <end position="103"/>
    </location>
</feature>
<feature type="transmembrane region" description="Helical" evidence="1">
    <location>
        <begin position="215"/>
        <end position="234"/>
    </location>
</feature>
<dbReference type="EMBL" id="LT629749">
    <property type="protein sequence ID" value="SDS29841.1"/>
    <property type="molecule type" value="Genomic_DNA"/>
</dbReference>
<feature type="transmembrane region" description="Helical" evidence="1">
    <location>
        <begin position="246"/>
        <end position="265"/>
    </location>
</feature>
<dbReference type="PANTHER" id="PTHR36435:SF1">
    <property type="entry name" value="CAAX AMINO TERMINAL PROTEASE FAMILY PROTEIN"/>
    <property type="match status" value="1"/>
</dbReference>
<feature type="domain" description="CAAX prenyl protease 2/Lysostaphin resistance protein A-like" evidence="2">
    <location>
        <begin position="159"/>
        <end position="251"/>
    </location>
</feature>
<keyword evidence="1" id="KW-0472">Membrane</keyword>
<reference evidence="3 4" key="1">
    <citation type="submission" date="2016-10" db="EMBL/GenBank/DDBJ databases">
        <authorList>
            <person name="de Groot N.N."/>
        </authorList>
    </citation>
    <scope>NUCLEOTIDE SEQUENCE [LARGE SCALE GENOMIC DNA]</scope>
    <source>
        <strain evidence="3 4">DSM 21741</strain>
    </source>
</reference>
<dbReference type="GO" id="GO:0080120">
    <property type="term" value="P:CAAX-box protein maturation"/>
    <property type="evidence" value="ECO:0007669"/>
    <property type="project" value="UniProtKB-ARBA"/>
</dbReference>
<dbReference type="STRING" id="546871.SAMN04488543_1463"/>
<dbReference type="AlphaFoldDB" id="A0A1H1R235"/>
<evidence type="ECO:0000313" key="4">
    <source>
        <dbReference type="Proteomes" id="UP000199092"/>
    </source>
</evidence>
<dbReference type="InterPro" id="IPR052710">
    <property type="entry name" value="CAAX_protease"/>
</dbReference>
<evidence type="ECO:0000313" key="3">
    <source>
        <dbReference type="EMBL" id="SDS29841.1"/>
    </source>
</evidence>